<dbReference type="InterPro" id="IPR013320">
    <property type="entry name" value="ConA-like_dom_sf"/>
</dbReference>
<keyword evidence="3" id="KW-0326">Glycosidase</keyword>
<keyword evidence="3" id="KW-0624">Polysaccharide degradation</keyword>
<organism evidence="4 5">
    <name type="scientific">Penicillium atrosanguineum</name>
    <dbReference type="NCBI Taxonomy" id="1132637"/>
    <lineage>
        <taxon>Eukaryota</taxon>
        <taxon>Fungi</taxon>
        <taxon>Dikarya</taxon>
        <taxon>Ascomycota</taxon>
        <taxon>Pezizomycotina</taxon>
        <taxon>Eurotiomycetes</taxon>
        <taxon>Eurotiomycetidae</taxon>
        <taxon>Eurotiales</taxon>
        <taxon>Aspergillaceae</taxon>
        <taxon>Penicillium</taxon>
    </lineage>
</organism>
<reference evidence="4" key="2">
    <citation type="journal article" date="2023" name="IMA Fungus">
        <title>Comparative genomic study of the Penicillium genus elucidates a diverse pangenome and 15 lateral gene transfer events.</title>
        <authorList>
            <person name="Petersen C."/>
            <person name="Sorensen T."/>
            <person name="Nielsen M.R."/>
            <person name="Sondergaard T.E."/>
            <person name="Sorensen J.L."/>
            <person name="Fitzpatrick D.A."/>
            <person name="Frisvad J.C."/>
            <person name="Nielsen K.L."/>
        </authorList>
    </citation>
    <scope>NUCLEOTIDE SEQUENCE</scope>
    <source>
        <strain evidence="4">IBT 21472</strain>
    </source>
</reference>
<evidence type="ECO:0000256" key="2">
    <source>
        <dbReference type="ARBA" id="ARBA00022729"/>
    </source>
</evidence>
<dbReference type="EMBL" id="JAPZBO010000001">
    <property type="protein sequence ID" value="KAJ5330638.1"/>
    <property type="molecule type" value="Genomic_DNA"/>
</dbReference>
<comment type="similarity">
    <text evidence="1 3">Belongs to the glycosyl hydrolase 12 (cellulase H) family.</text>
</comment>
<keyword evidence="5" id="KW-1185">Reference proteome</keyword>
<dbReference type="Gene3D" id="2.60.120.180">
    <property type="match status" value="1"/>
</dbReference>
<keyword evidence="3" id="KW-0378">Hydrolase</keyword>
<gene>
    <name evidence="4" type="ORF">N7476_000421</name>
</gene>
<dbReference type="Proteomes" id="UP001147746">
    <property type="component" value="Unassembled WGS sequence"/>
</dbReference>
<accession>A0A9W9KZM0</accession>
<dbReference type="Pfam" id="PF01670">
    <property type="entry name" value="Glyco_hydro_12"/>
    <property type="match status" value="1"/>
</dbReference>
<dbReference type="GO" id="GO:0008810">
    <property type="term" value="F:cellulase activity"/>
    <property type="evidence" value="ECO:0007669"/>
    <property type="project" value="InterPro"/>
</dbReference>
<dbReference type="InterPro" id="IPR013319">
    <property type="entry name" value="GH11/12"/>
</dbReference>
<keyword evidence="3" id="KW-0119">Carbohydrate metabolism</keyword>
<proteinExistence type="inferred from homology"/>
<evidence type="ECO:0000256" key="1">
    <source>
        <dbReference type="ARBA" id="ARBA00005519"/>
    </source>
</evidence>
<dbReference type="GO" id="GO:0000272">
    <property type="term" value="P:polysaccharide catabolic process"/>
    <property type="evidence" value="ECO:0007669"/>
    <property type="project" value="UniProtKB-KW"/>
</dbReference>
<evidence type="ECO:0000313" key="5">
    <source>
        <dbReference type="Proteomes" id="UP001147746"/>
    </source>
</evidence>
<name>A0A9W9KZM0_9EURO</name>
<dbReference type="InterPro" id="IPR002594">
    <property type="entry name" value="GH12"/>
</dbReference>
<evidence type="ECO:0000313" key="4">
    <source>
        <dbReference type="EMBL" id="KAJ5330638.1"/>
    </source>
</evidence>
<sequence>MPSFFSSEASTTGSHDYEIMIWLASYSGATPIGYTAGSVATMNESSTTFSNISLPSKAFP</sequence>
<reference evidence="4" key="1">
    <citation type="submission" date="2022-12" db="EMBL/GenBank/DDBJ databases">
        <authorList>
            <person name="Petersen C."/>
        </authorList>
    </citation>
    <scope>NUCLEOTIDE SEQUENCE</scope>
    <source>
        <strain evidence="4">IBT 21472</strain>
    </source>
</reference>
<evidence type="ECO:0000256" key="3">
    <source>
        <dbReference type="RuleBase" id="RU361163"/>
    </source>
</evidence>
<dbReference type="SUPFAM" id="SSF49899">
    <property type="entry name" value="Concanavalin A-like lectins/glucanases"/>
    <property type="match status" value="1"/>
</dbReference>
<protein>
    <submittedName>
        <fullName evidence="4">Xyloglucan-specific endo-beta-1-4-glucanase A</fullName>
    </submittedName>
</protein>
<comment type="caution">
    <text evidence="4">The sequence shown here is derived from an EMBL/GenBank/DDBJ whole genome shotgun (WGS) entry which is preliminary data.</text>
</comment>
<dbReference type="AlphaFoldDB" id="A0A9W9KZM0"/>
<keyword evidence="2" id="KW-0732">Signal</keyword>